<keyword evidence="3" id="KW-1185">Reference proteome</keyword>
<dbReference type="PRINTS" id="PR00069">
    <property type="entry name" value="ALDKETRDTASE"/>
</dbReference>
<protein>
    <submittedName>
        <fullName evidence="2">Aldo/keto reductase</fullName>
    </submittedName>
</protein>
<dbReference type="Gene3D" id="3.20.20.100">
    <property type="entry name" value="NADP-dependent oxidoreductase domain"/>
    <property type="match status" value="1"/>
</dbReference>
<proteinExistence type="predicted"/>
<feature type="domain" description="NADP-dependent oxidoreductase" evidence="1">
    <location>
        <begin position="13"/>
        <end position="309"/>
    </location>
</feature>
<dbReference type="RefSeq" id="WP_126719236.1">
    <property type="nucleotide sequence ID" value="NZ_RWJF01000001.1"/>
</dbReference>
<name>A0A3R9YJL0_9SPHN</name>
<dbReference type="PANTHER" id="PTHR43364">
    <property type="entry name" value="NADH-SPECIFIC METHYLGLYOXAL REDUCTASE-RELATED"/>
    <property type="match status" value="1"/>
</dbReference>
<dbReference type="InterPro" id="IPR023210">
    <property type="entry name" value="NADP_OxRdtase_dom"/>
</dbReference>
<dbReference type="GO" id="GO:0016491">
    <property type="term" value="F:oxidoreductase activity"/>
    <property type="evidence" value="ECO:0007669"/>
    <property type="project" value="InterPro"/>
</dbReference>
<dbReference type="Pfam" id="PF00248">
    <property type="entry name" value="Aldo_ket_red"/>
    <property type="match status" value="1"/>
</dbReference>
<dbReference type="Proteomes" id="UP000274661">
    <property type="component" value="Unassembled WGS sequence"/>
</dbReference>
<dbReference type="PANTHER" id="PTHR43364:SF6">
    <property type="entry name" value="OXIDOREDUCTASE-RELATED"/>
    <property type="match status" value="1"/>
</dbReference>
<dbReference type="InterPro" id="IPR036812">
    <property type="entry name" value="NAD(P)_OxRdtase_dom_sf"/>
</dbReference>
<reference evidence="2 3" key="1">
    <citation type="submission" date="2018-12" db="EMBL/GenBank/DDBJ databases">
        <title>Sphingomonas sp. HMF7854 Genome sequencing and assembly.</title>
        <authorList>
            <person name="Cha I."/>
            <person name="Kang H."/>
            <person name="Kim H."/>
            <person name="Kang J."/>
            <person name="Joh K."/>
        </authorList>
    </citation>
    <scope>NUCLEOTIDE SEQUENCE [LARGE SCALE GENOMIC DNA]</scope>
    <source>
        <strain evidence="2 3">HMF7854</strain>
    </source>
</reference>
<dbReference type="EMBL" id="RWJF01000001">
    <property type="protein sequence ID" value="RST31408.1"/>
    <property type="molecule type" value="Genomic_DNA"/>
</dbReference>
<dbReference type="InterPro" id="IPR020471">
    <property type="entry name" value="AKR"/>
</dbReference>
<evidence type="ECO:0000259" key="1">
    <source>
        <dbReference type="Pfam" id="PF00248"/>
    </source>
</evidence>
<comment type="caution">
    <text evidence="2">The sequence shown here is derived from an EMBL/GenBank/DDBJ whole genome shotgun (WGS) entry which is preliminary data.</text>
</comment>
<dbReference type="OrthoDB" id="7181835at2"/>
<dbReference type="AlphaFoldDB" id="A0A3R9YJL0"/>
<gene>
    <name evidence="2" type="ORF">HMF7854_11575</name>
</gene>
<evidence type="ECO:0000313" key="2">
    <source>
        <dbReference type="EMBL" id="RST31408.1"/>
    </source>
</evidence>
<accession>A0A3R9YJL0</accession>
<dbReference type="SUPFAM" id="SSF51430">
    <property type="entry name" value="NAD(P)-linked oxidoreductase"/>
    <property type="match status" value="1"/>
</dbReference>
<dbReference type="InterPro" id="IPR050523">
    <property type="entry name" value="AKR_Detox_Biosynth"/>
</dbReference>
<dbReference type="GO" id="GO:0005829">
    <property type="term" value="C:cytosol"/>
    <property type="evidence" value="ECO:0007669"/>
    <property type="project" value="TreeGrafter"/>
</dbReference>
<organism evidence="2 3">
    <name type="scientific">Sphingomonas ginkgonis</name>
    <dbReference type="NCBI Taxonomy" id="2315330"/>
    <lineage>
        <taxon>Bacteria</taxon>
        <taxon>Pseudomonadati</taxon>
        <taxon>Pseudomonadota</taxon>
        <taxon>Alphaproteobacteria</taxon>
        <taxon>Sphingomonadales</taxon>
        <taxon>Sphingomonadaceae</taxon>
        <taxon>Sphingomonas</taxon>
    </lineage>
</organism>
<evidence type="ECO:0000313" key="3">
    <source>
        <dbReference type="Proteomes" id="UP000274661"/>
    </source>
</evidence>
<dbReference type="CDD" id="cd19081">
    <property type="entry name" value="AKR_AKR9C1"/>
    <property type="match status" value="1"/>
</dbReference>
<sequence length="310" mass="33054">MRQMGMSGIAVAPIALGGNVFGWTADEATSFRLLDAFVDAGGNMIDTADVYSAWVPGHQGGESETVIGRWLRRDPAKRNKVVIASKTGMMGGLAPDKIAEACDQSLRRLGVQTIDLYYEHKDDEAVPLTESLEAFERLREAGKIAAVGVSNFSAARLEEALDVAVRAGWEPAAAMQGWYNLVERGKFEDDIQDVVTGRGVGFFSYYSLANGFLAGKYRSEADLGKSVRGGRNREYVDSDKGRAVLAALDEVAGETGAAQATVALAWTKAQPGVTAAIASATSEEQMKQLVGALTLDLSPAQLQRLDEASA</sequence>